<dbReference type="AlphaFoldDB" id="A0A1G6GFG1"/>
<dbReference type="EMBL" id="FMYF01000001">
    <property type="protein sequence ID" value="SDB79906.1"/>
    <property type="molecule type" value="Genomic_DNA"/>
</dbReference>
<name>A0A1G6GFG1_9ACTN</name>
<sequence>MAVALTVAAASITALPNAAPVAAAQPRGGSTSGCPASSPVAATKASCHPTTAAEVQYTWHQGCPVGISKLTTIDMNYLDFAGTVTRGQIVVATQRVADVLVAFDAAYSSGYQIAQMTNPNAYQGDDVAMMEADNTSGFNCRLVTGGTSTSWSAHSYGTAVDINPVENPYHSSSGAWYPSSDSPYILGDVLDRDPASDPLLAHPAAVLRPSSAFNQAFASRGWTWGGGWLNRDYQHFQR</sequence>
<evidence type="ECO:0000259" key="2">
    <source>
        <dbReference type="Pfam" id="PF13539"/>
    </source>
</evidence>
<dbReference type="Pfam" id="PF13539">
    <property type="entry name" value="Peptidase_M15_4"/>
    <property type="match status" value="1"/>
</dbReference>
<feature type="chain" id="PRO_5038378257" evidence="1">
    <location>
        <begin position="24"/>
        <end position="238"/>
    </location>
</feature>
<dbReference type="STRING" id="1577474.GA0111570_101178"/>
<accession>A0A1G6GFG1</accession>
<dbReference type="Gene3D" id="3.30.1380.10">
    <property type="match status" value="1"/>
</dbReference>
<proteinExistence type="predicted"/>
<evidence type="ECO:0000313" key="3">
    <source>
        <dbReference type="EMBL" id="SDB79906.1"/>
    </source>
</evidence>
<feature type="domain" description="Peptidase M15C" evidence="2">
    <location>
        <begin position="146"/>
        <end position="237"/>
    </location>
</feature>
<dbReference type="GO" id="GO:0008233">
    <property type="term" value="F:peptidase activity"/>
    <property type="evidence" value="ECO:0007669"/>
    <property type="project" value="InterPro"/>
</dbReference>
<organism evidence="3 4">
    <name type="scientific">Raineyella antarctica</name>
    <dbReference type="NCBI Taxonomy" id="1577474"/>
    <lineage>
        <taxon>Bacteria</taxon>
        <taxon>Bacillati</taxon>
        <taxon>Actinomycetota</taxon>
        <taxon>Actinomycetes</taxon>
        <taxon>Propionibacteriales</taxon>
        <taxon>Propionibacteriaceae</taxon>
        <taxon>Raineyella</taxon>
    </lineage>
</organism>
<protein>
    <submittedName>
        <fullName evidence="3">Poly-gamma-glutamate synthesis protein (Capsule biosynthesis protein)</fullName>
    </submittedName>
</protein>
<dbReference type="InterPro" id="IPR039561">
    <property type="entry name" value="Peptidase_M15C"/>
</dbReference>
<evidence type="ECO:0000256" key="1">
    <source>
        <dbReference type="SAM" id="SignalP"/>
    </source>
</evidence>
<evidence type="ECO:0000313" key="4">
    <source>
        <dbReference type="Proteomes" id="UP000199086"/>
    </source>
</evidence>
<gene>
    <name evidence="3" type="ORF">GA0111570_101178</name>
</gene>
<dbReference type="InterPro" id="IPR009045">
    <property type="entry name" value="Zn_M74/Hedgehog-like"/>
</dbReference>
<keyword evidence="1" id="KW-0732">Signal</keyword>
<feature type="signal peptide" evidence="1">
    <location>
        <begin position="1"/>
        <end position="23"/>
    </location>
</feature>
<reference evidence="3 4" key="1">
    <citation type="submission" date="2016-06" db="EMBL/GenBank/DDBJ databases">
        <authorList>
            <person name="Olsen C.W."/>
            <person name="Carey S."/>
            <person name="Hinshaw L."/>
            <person name="Karasin A.I."/>
        </authorList>
    </citation>
    <scope>NUCLEOTIDE SEQUENCE [LARGE SCALE GENOMIC DNA]</scope>
    <source>
        <strain evidence="3 4">LZ-22</strain>
    </source>
</reference>
<dbReference type="Proteomes" id="UP000199086">
    <property type="component" value="Unassembled WGS sequence"/>
</dbReference>
<dbReference type="SUPFAM" id="SSF55166">
    <property type="entry name" value="Hedgehog/DD-peptidase"/>
    <property type="match status" value="1"/>
</dbReference>
<keyword evidence="4" id="KW-1185">Reference proteome</keyword>